<evidence type="ECO:0000256" key="2">
    <source>
        <dbReference type="ARBA" id="ARBA00004141"/>
    </source>
</evidence>
<dbReference type="InterPro" id="IPR001478">
    <property type="entry name" value="PDZ"/>
</dbReference>
<dbReference type="NCBIfam" id="TIGR00054">
    <property type="entry name" value="RIP metalloprotease RseP"/>
    <property type="match status" value="1"/>
</dbReference>
<dbReference type="InterPro" id="IPR004387">
    <property type="entry name" value="Pept_M50_Zn"/>
</dbReference>
<feature type="transmembrane region" description="Helical" evidence="11">
    <location>
        <begin position="101"/>
        <end position="124"/>
    </location>
</feature>
<evidence type="ECO:0000256" key="6">
    <source>
        <dbReference type="ARBA" id="ARBA00022801"/>
    </source>
</evidence>
<keyword evidence="11" id="KW-0479">Metal-binding</keyword>
<dbReference type="PANTHER" id="PTHR42837:SF2">
    <property type="entry name" value="MEMBRANE METALLOPROTEASE ARASP2, CHLOROPLASTIC-RELATED"/>
    <property type="match status" value="1"/>
</dbReference>
<dbReference type="CDD" id="cd23081">
    <property type="entry name" value="cpPDZ_EcRseP-like"/>
    <property type="match status" value="1"/>
</dbReference>
<comment type="caution">
    <text evidence="13">The sequence shown here is derived from an EMBL/GenBank/DDBJ whole genome shotgun (WGS) entry which is preliminary data.</text>
</comment>
<evidence type="ECO:0000256" key="10">
    <source>
        <dbReference type="ARBA" id="ARBA00023136"/>
    </source>
</evidence>
<dbReference type="SMART" id="SM00228">
    <property type="entry name" value="PDZ"/>
    <property type="match status" value="2"/>
</dbReference>
<dbReference type="EC" id="3.4.24.-" evidence="11"/>
<dbReference type="Proteomes" id="UP000637423">
    <property type="component" value="Unassembled WGS sequence"/>
</dbReference>
<gene>
    <name evidence="13" type="ORF">GCM10011396_43320</name>
</gene>
<reference evidence="13" key="2">
    <citation type="submission" date="2020-09" db="EMBL/GenBank/DDBJ databases">
        <authorList>
            <person name="Sun Q."/>
            <person name="Zhou Y."/>
        </authorList>
    </citation>
    <scope>NUCLEOTIDE SEQUENCE</scope>
    <source>
        <strain evidence="13">CGMCC 1.10998</strain>
    </source>
</reference>
<dbReference type="Pfam" id="PF17820">
    <property type="entry name" value="PDZ_6"/>
    <property type="match status" value="1"/>
</dbReference>
<accession>A0A916UWP3</accession>
<evidence type="ECO:0000256" key="5">
    <source>
        <dbReference type="ARBA" id="ARBA00022692"/>
    </source>
</evidence>
<keyword evidence="14" id="KW-1185">Reference proteome</keyword>
<dbReference type="Pfam" id="PF02163">
    <property type="entry name" value="Peptidase_M50"/>
    <property type="match status" value="1"/>
</dbReference>
<dbReference type="GO" id="GO:0016020">
    <property type="term" value="C:membrane"/>
    <property type="evidence" value="ECO:0007669"/>
    <property type="project" value="UniProtKB-SubCell"/>
</dbReference>
<comment type="cofactor">
    <cofactor evidence="1 11">
        <name>Zn(2+)</name>
        <dbReference type="ChEBI" id="CHEBI:29105"/>
    </cofactor>
</comment>
<dbReference type="InterPro" id="IPR036034">
    <property type="entry name" value="PDZ_sf"/>
</dbReference>
<protein>
    <recommendedName>
        <fullName evidence="11">Zinc metalloprotease</fullName>
        <ecNumber evidence="11">3.4.24.-</ecNumber>
    </recommendedName>
</protein>
<organism evidence="13 14">
    <name type="scientific">Undibacterium terreum</name>
    <dbReference type="NCBI Taxonomy" id="1224302"/>
    <lineage>
        <taxon>Bacteria</taxon>
        <taxon>Pseudomonadati</taxon>
        <taxon>Pseudomonadota</taxon>
        <taxon>Betaproteobacteria</taxon>
        <taxon>Burkholderiales</taxon>
        <taxon>Oxalobacteraceae</taxon>
        <taxon>Undibacterium</taxon>
    </lineage>
</organism>
<evidence type="ECO:0000256" key="1">
    <source>
        <dbReference type="ARBA" id="ARBA00001947"/>
    </source>
</evidence>
<dbReference type="AlphaFoldDB" id="A0A916UWP3"/>
<keyword evidence="9 11" id="KW-0482">Metalloprotease</keyword>
<evidence type="ECO:0000313" key="14">
    <source>
        <dbReference type="Proteomes" id="UP000637423"/>
    </source>
</evidence>
<dbReference type="PROSITE" id="PS50106">
    <property type="entry name" value="PDZ"/>
    <property type="match status" value="1"/>
</dbReference>
<evidence type="ECO:0000313" key="13">
    <source>
        <dbReference type="EMBL" id="GGC91381.1"/>
    </source>
</evidence>
<dbReference type="EMBL" id="BMED01000005">
    <property type="protein sequence ID" value="GGC91381.1"/>
    <property type="molecule type" value="Genomic_DNA"/>
</dbReference>
<dbReference type="Gene3D" id="2.30.42.10">
    <property type="match status" value="2"/>
</dbReference>
<name>A0A916UWP3_9BURK</name>
<dbReference type="InterPro" id="IPR041489">
    <property type="entry name" value="PDZ_6"/>
</dbReference>
<comment type="similarity">
    <text evidence="3 11">Belongs to the peptidase M50B family.</text>
</comment>
<reference evidence="13" key="1">
    <citation type="journal article" date="2014" name="Int. J. Syst. Evol. Microbiol.">
        <title>Complete genome sequence of Corynebacterium casei LMG S-19264T (=DSM 44701T), isolated from a smear-ripened cheese.</title>
        <authorList>
            <consortium name="US DOE Joint Genome Institute (JGI-PGF)"/>
            <person name="Walter F."/>
            <person name="Albersmeier A."/>
            <person name="Kalinowski J."/>
            <person name="Ruckert C."/>
        </authorList>
    </citation>
    <scope>NUCLEOTIDE SEQUENCE</scope>
    <source>
        <strain evidence="13">CGMCC 1.10998</strain>
    </source>
</reference>
<dbReference type="GO" id="GO:0046872">
    <property type="term" value="F:metal ion binding"/>
    <property type="evidence" value="ECO:0007669"/>
    <property type="project" value="UniProtKB-KW"/>
</dbReference>
<evidence type="ECO:0000256" key="11">
    <source>
        <dbReference type="RuleBase" id="RU362031"/>
    </source>
</evidence>
<dbReference type="RefSeq" id="WP_188568218.1">
    <property type="nucleotide sequence ID" value="NZ_BMED01000005.1"/>
</dbReference>
<keyword evidence="6 11" id="KW-0378">Hydrolase</keyword>
<dbReference type="InterPro" id="IPR008915">
    <property type="entry name" value="Peptidase_M50"/>
</dbReference>
<evidence type="ECO:0000256" key="3">
    <source>
        <dbReference type="ARBA" id="ARBA00007931"/>
    </source>
</evidence>
<evidence type="ECO:0000256" key="4">
    <source>
        <dbReference type="ARBA" id="ARBA00022670"/>
    </source>
</evidence>
<keyword evidence="7 11" id="KW-0862">Zinc</keyword>
<feature type="transmembrane region" description="Helical" evidence="11">
    <location>
        <begin position="381"/>
        <end position="403"/>
    </location>
</feature>
<feature type="domain" description="PDZ" evidence="12">
    <location>
        <begin position="212"/>
        <end position="263"/>
    </location>
</feature>
<sequence>MMLLQTIIAFLVALGTLVVFHELGHYTVARLCGVKVLRFSVGMGKVIYSRKFGADQTEWAISILPLGGYVKMLDAREQDLTHLPEKELAREFCRQSVWKRIAIVAAGPIANFLLAIALFSGLYLHGVPETVSRIQVNQTQTAAYEAGLRSGDLVTAVNQQPVLGWSDLRWKLMELALEKATAEVSVKRANSDRAGAFDEMTLVLPLAQLSSKDLEGDFLSKLGVSVALPRPTLVDVLPDGAGMRAGLKAGDVILAIDGKNLANAQEFTEAVRAAPGRTLGLEVRRGSEALDIDAVPEAYDLNGTKAGRLQVQMAGPEMTVVQTPLLPSLNRGIQKTWDTSIMTFKMLGKMLTGEVSWKNITGPITIADYAGQTSRSGAISYISFIALISISLGVMNLLPIPVLDGGHLLYYSLEVLTGKPISERFGEIAQRAGVALLMTLMALAFFNDIVRLVS</sequence>
<keyword evidence="5 11" id="KW-0812">Transmembrane</keyword>
<comment type="subcellular location">
    <subcellularLocation>
        <location evidence="2">Membrane</location>
        <topology evidence="2">Multi-pass membrane protein</topology>
    </subcellularLocation>
</comment>
<evidence type="ECO:0000256" key="7">
    <source>
        <dbReference type="ARBA" id="ARBA00022833"/>
    </source>
</evidence>
<feature type="transmembrane region" description="Helical" evidence="11">
    <location>
        <begin position="428"/>
        <end position="446"/>
    </location>
</feature>
<dbReference type="GO" id="GO:0006508">
    <property type="term" value="P:proteolysis"/>
    <property type="evidence" value="ECO:0007669"/>
    <property type="project" value="UniProtKB-KW"/>
</dbReference>
<dbReference type="GO" id="GO:0004222">
    <property type="term" value="F:metalloendopeptidase activity"/>
    <property type="evidence" value="ECO:0007669"/>
    <property type="project" value="InterPro"/>
</dbReference>
<evidence type="ECO:0000259" key="12">
    <source>
        <dbReference type="PROSITE" id="PS50106"/>
    </source>
</evidence>
<keyword evidence="8 11" id="KW-1133">Transmembrane helix</keyword>
<keyword evidence="10 11" id="KW-0472">Membrane</keyword>
<dbReference type="PANTHER" id="PTHR42837">
    <property type="entry name" value="REGULATOR OF SIGMA-E PROTEASE RSEP"/>
    <property type="match status" value="1"/>
</dbReference>
<evidence type="ECO:0000256" key="9">
    <source>
        <dbReference type="ARBA" id="ARBA00023049"/>
    </source>
</evidence>
<keyword evidence="4" id="KW-0645">Protease</keyword>
<proteinExistence type="inferred from homology"/>
<dbReference type="SUPFAM" id="SSF50156">
    <property type="entry name" value="PDZ domain-like"/>
    <property type="match status" value="2"/>
</dbReference>
<dbReference type="CDD" id="cd06163">
    <property type="entry name" value="S2P-M50_PDZ_RseP-like"/>
    <property type="match status" value="2"/>
</dbReference>
<evidence type="ECO:0000256" key="8">
    <source>
        <dbReference type="ARBA" id="ARBA00022989"/>
    </source>
</evidence>